<name>A0ABW6ZBQ7_9HYPH</name>
<evidence type="ECO:0000256" key="1">
    <source>
        <dbReference type="SAM" id="MobiDB-lite"/>
    </source>
</evidence>
<evidence type="ECO:0000313" key="3">
    <source>
        <dbReference type="Proteomes" id="UP001604043"/>
    </source>
</evidence>
<gene>
    <name evidence="2" type="ORF">V5F30_03310</name>
</gene>
<accession>A0ABW6ZBQ7</accession>
<evidence type="ECO:0000313" key="2">
    <source>
        <dbReference type="EMBL" id="MFG1251215.1"/>
    </source>
</evidence>
<proteinExistence type="predicted"/>
<feature type="region of interest" description="Disordered" evidence="1">
    <location>
        <begin position="1"/>
        <end position="40"/>
    </location>
</feature>
<dbReference type="Proteomes" id="UP001604043">
    <property type="component" value="Unassembled WGS sequence"/>
</dbReference>
<organism evidence="2 3">
    <name type="scientific">Xanthobacter aminoxidans</name>
    <dbReference type="NCBI Taxonomy" id="186280"/>
    <lineage>
        <taxon>Bacteria</taxon>
        <taxon>Pseudomonadati</taxon>
        <taxon>Pseudomonadota</taxon>
        <taxon>Alphaproteobacteria</taxon>
        <taxon>Hyphomicrobiales</taxon>
        <taxon>Xanthobacteraceae</taxon>
        <taxon>Xanthobacter</taxon>
    </lineage>
</organism>
<dbReference type="EMBL" id="JBAFUR010000001">
    <property type="protein sequence ID" value="MFG1251215.1"/>
    <property type="molecule type" value="Genomic_DNA"/>
</dbReference>
<keyword evidence="3" id="KW-1185">Reference proteome</keyword>
<feature type="compositionally biased region" description="Low complexity" evidence="1">
    <location>
        <begin position="114"/>
        <end position="124"/>
    </location>
</feature>
<dbReference type="RefSeq" id="WP_394006380.1">
    <property type="nucleotide sequence ID" value="NZ_JBAFUR010000001.1"/>
</dbReference>
<comment type="caution">
    <text evidence="2">The sequence shown here is derived from an EMBL/GenBank/DDBJ whole genome shotgun (WGS) entry which is preliminary data.</text>
</comment>
<feature type="region of interest" description="Disordered" evidence="1">
    <location>
        <begin position="103"/>
        <end position="124"/>
    </location>
</feature>
<protein>
    <submittedName>
        <fullName evidence="2">Uncharacterized protein</fullName>
    </submittedName>
</protein>
<reference evidence="2 3" key="1">
    <citation type="submission" date="2024-02" db="EMBL/GenBank/DDBJ databases">
        <title>Expansion and revision of Xanthobacter and proposal of Roseixanthobacter gen. nov.</title>
        <authorList>
            <person name="Soltysiak M.P.M."/>
            <person name="Jalihal A."/>
            <person name="Ory A."/>
            <person name="Chrisophersen C."/>
            <person name="Lee A.D."/>
            <person name="Boulton J."/>
            <person name="Springer M."/>
        </authorList>
    </citation>
    <scope>NUCLEOTIDE SEQUENCE [LARGE SCALE GENOMIC DNA]</scope>
    <source>
        <strain evidence="2 3">CB5</strain>
    </source>
</reference>
<sequence>MRTTRGERPQAPPSLQSKAALVHPDQVLDHPSMSAEEKRELLSSWASDRHAVENAPALRRLDGGAVVPVDDILAALAALPAEPSVLDQPDGWTAMERRQRPFFPPWRKGRWRTRGGSPPRGGASAALRLVPAFDVNA</sequence>